<gene>
    <name evidence="1" type="ORF">CLV98_11820</name>
</gene>
<evidence type="ECO:0000313" key="2">
    <source>
        <dbReference type="Proteomes" id="UP000245880"/>
    </source>
</evidence>
<dbReference type="EMBL" id="QGDT01000018">
    <property type="protein sequence ID" value="PWJ54258.1"/>
    <property type="molecule type" value="Genomic_DNA"/>
</dbReference>
<name>A0A316AAM8_9BACT</name>
<accession>A0A316AAM8</accession>
<keyword evidence="2" id="KW-1185">Reference proteome</keyword>
<dbReference type="RefSeq" id="WP_109677865.1">
    <property type="nucleotide sequence ID" value="NZ_QGDT01000018.1"/>
</dbReference>
<proteinExistence type="predicted"/>
<evidence type="ECO:0000313" key="1">
    <source>
        <dbReference type="EMBL" id="PWJ54258.1"/>
    </source>
</evidence>
<sequence>MSKKKKPKPELIKSQLTDNVHSIKDAFIDNVNEVLAGLDTDTDTPLKLSLVLNTKGVQSQTTLTYGRNKEGKCGFWPKEQWVGACLPPE</sequence>
<comment type="caution">
    <text evidence="1">The sequence shown here is derived from an EMBL/GenBank/DDBJ whole genome shotgun (WGS) entry which is preliminary data.</text>
</comment>
<organism evidence="1 2">
    <name type="scientific">Dyadobacter jejuensis</name>
    <dbReference type="NCBI Taxonomy" id="1082580"/>
    <lineage>
        <taxon>Bacteria</taxon>
        <taxon>Pseudomonadati</taxon>
        <taxon>Bacteroidota</taxon>
        <taxon>Cytophagia</taxon>
        <taxon>Cytophagales</taxon>
        <taxon>Spirosomataceae</taxon>
        <taxon>Dyadobacter</taxon>
    </lineage>
</organism>
<dbReference type="Proteomes" id="UP000245880">
    <property type="component" value="Unassembled WGS sequence"/>
</dbReference>
<dbReference type="AlphaFoldDB" id="A0A316AAM8"/>
<protein>
    <submittedName>
        <fullName evidence="1">Uncharacterized protein</fullName>
    </submittedName>
</protein>
<reference evidence="1 2" key="1">
    <citation type="submission" date="2018-03" db="EMBL/GenBank/DDBJ databases">
        <title>Genomic Encyclopedia of Archaeal and Bacterial Type Strains, Phase II (KMG-II): from individual species to whole genera.</title>
        <authorList>
            <person name="Goeker M."/>
        </authorList>
    </citation>
    <scope>NUCLEOTIDE SEQUENCE [LARGE SCALE GENOMIC DNA]</scope>
    <source>
        <strain evidence="1 2">DSM 100346</strain>
    </source>
</reference>